<comment type="caution">
    <text evidence="1">The sequence shown here is derived from an EMBL/GenBank/DDBJ whole genome shotgun (WGS) entry which is preliminary data.</text>
</comment>
<name>A0ACB8AIJ3_9AGAM</name>
<dbReference type="Proteomes" id="UP000790377">
    <property type="component" value="Unassembled WGS sequence"/>
</dbReference>
<reference evidence="1" key="1">
    <citation type="journal article" date="2021" name="New Phytol.">
        <title>Evolutionary innovations through gain and loss of genes in the ectomycorrhizal Boletales.</title>
        <authorList>
            <person name="Wu G."/>
            <person name="Miyauchi S."/>
            <person name="Morin E."/>
            <person name="Kuo A."/>
            <person name="Drula E."/>
            <person name="Varga T."/>
            <person name="Kohler A."/>
            <person name="Feng B."/>
            <person name="Cao Y."/>
            <person name="Lipzen A."/>
            <person name="Daum C."/>
            <person name="Hundley H."/>
            <person name="Pangilinan J."/>
            <person name="Johnson J."/>
            <person name="Barry K."/>
            <person name="LaButti K."/>
            <person name="Ng V."/>
            <person name="Ahrendt S."/>
            <person name="Min B."/>
            <person name="Choi I.G."/>
            <person name="Park H."/>
            <person name="Plett J.M."/>
            <person name="Magnuson J."/>
            <person name="Spatafora J.W."/>
            <person name="Nagy L.G."/>
            <person name="Henrissat B."/>
            <person name="Grigoriev I.V."/>
            <person name="Yang Z.L."/>
            <person name="Xu J."/>
            <person name="Martin F.M."/>
        </authorList>
    </citation>
    <scope>NUCLEOTIDE SEQUENCE</scope>
    <source>
        <strain evidence="1">ATCC 28755</strain>
    </source>
</reference>
<proteinExistence type="predicted"/>
<dbReference type="EMBL" id="MU267639">
    <property type="protein sequence ID" value="KAH7913010.1"/>
    <property type="molecule type" value="Genomic_DNA"/>
</dbReference>
<sequence length="523" mass="57900">MAMELPHSGAWRNALPIMPDSLKRRVLDAFQRIHAQGVLHGDVALKNIVVGINDKVTIMNFGNASCLEGLDHPNISSCPWSALEREMRAVKYIIDYDGAKEKERSLRDLNVDAANCENSGPSNSEILSLALEDMERWDREATDESIQDLVYLESEWINRPLPNDGRALPKRHGDHMRGKMRASRHRKNLSSPLHLSLDIPSTAQVDGLSEASYNPSSSSSLSKRLDLRPSTASPLLEPEPATSEELADIPATIASNFLSAEPASSTASTSRNADLAGSSTTARAIPSDDLSTLDLHHALRHCRREFDSELEEAFNPKRPRLDCETEEKGVTFHPDVNDNGVWATGFPLIAAWDRSPTPFPGGEWLDLEDSDTSYDGSDCGSCLTPRSFLAGVSPVAPPELPLTPGSSSIVTPLEPAVDPQRVMRPTRRWPSLPPRTVVFIDEHGKREVYQLPIAIFAAAKGFVTHEQSADRLHRFEEHPQQKENNGTQPPAGSSRPEINGYNERRIRRSRKRKISDLDDDVDD</sequence>
<accession>A0ACB8AIJ3</accession>
<gene>
    <name evidence="1" type="ORF">BJ138DRAFT_1147048</name>
</gene>
<organism evidence="1 2">
    <name type="scientific">Hygrophoropsis aurantiaca</name>
    <dbReference type="NCBI Taxonomy" id="72124"/>
    <lineage>
        <taxon>Eukaryota</taxon>
        <taxon>Fungi</taxon>
        <taxon>Dikarya</taxon>
        <taxon>Basidiomycota</taxon>
        <taxon>Agaricomycotina</taxon>
        <taxon>Agaricomycetes</taxon>
        <taxon>Agaricomycetidae</taxon>
        <taxon>Boletales</taxon>
        <taxon>Coniophorineae</taxon>
        <taxon>Hygrophoropsidaceae</taxon>
        <taxon>Hygrophoropsis</taxon>
    </lineage>
</organism>
<evidence type="ECO:0000313" key="1">
    <source>
        <dbReference type="EMBL" id="KAH7913010.1"/>
    </source>
</evidence>
<evidence type="ECO:0000313" key="2">
    <source>
        <dbReference type="Proteomes" id="UP000790377"/>
    </source>
</evidence>
<protein>
    <submittedName>
        <fullName evidence="1">Uncharacterized protein</fullName>
    </submittedName>
</protein>
<keyword evidence="2" id="KW-1185">Reference proteome</keyword>